<reference evidence="2" key="1">
    <citation type="submission" date="2021-02" db="EMBL/GenBank/DDBJ databases">
        <title>Sulfurospirillum tamanensis sp. nov.</title>
        <authorList>
            <person name="Merkel A.Y."/>
        </authorList>
    </citation>
    <scope>NUCLEOTIDE SEQUENCE [LARGE SCALE GENOMIC DNA]</scope>
    <source>
        <strain evidence="2">T05b</strain>
    </source>
</reference>
<proteinExistence type="predicted"/>
<reference evidence="1 2" key="2">
    <citation type="submission" date="2021-02" db="EMBL/GenBank/DDBJ databases">
        <title>Sulfurospirillum tamanensis sp. nov.</title>
        <authorList>
            <person name="Frolova A."/>
            <person name="Merkel A."/>
            <person name="Slobodkin A."/>
        </authorList>
    </citation>
    <scope>NUCLEOTIDE SEQUENCE [LARGE SCALE GENOMIC DNA]</scope>
    <source>
        <strain evidence="1 2">T05b</strain>
    </source>
</reference>
<comment type="caution">
    <text evidence="1">The sequence shown here is derived from an EMBL/GenBank/DDBJ whole genome shotgun (WGS) entry which is preliminary data.</text>
</comment>
<organism evidence="1 2">
    <name type="scientific">Sulfurospirillum tamanense</name>
    <dbReference type="NCBI Taxonomy" id="2813362"/>
    <lineage>
        <taxon>Bacteria</taxon>
        <taxon>Pseudomonadati</taxon>
        <taxon>Campylobacterota</taxon>
        <taxon>Epsilonproteobacteria</taxon>
        <taxon>Campylobacterales</taxon>
        <taxon>Sulfurospirillaceae</taxon>
        <taxon>Sulfurospirillum</taxon>
    </lineage>
</organism>
<gene>
    <name evidence="1" type="ORF">JWV37_01715</name>
</gene>
<keyword evidence="2" id="KW-1185">Reference proteome</keyword>
<evidence type="ECO:0000313" key="2">
    <source>
        <dbReference type="Proteomes" id="UP000703590"/>
    </source>
</evidence>
<protein>
    <submittedName>
        <fullName evidence="1">Uncharacterized protein</fullName>
    </submittedName>
</protein>
<accession>A0ABS2WPD1</accession>
<dbReference type="EMBL" id="JAFHKK010000002">
    <property type="protein sequence ID" value="MBN2963487.1"/>
    <property type="molecule type" value="Genomic_DNA"/>
</dbReference>
<dbReference type="RefSeq" id="WP_205457925.1">
    <property type="nucleotide sequence ID" value="NZ_JAFHKK010000002.1"/>
</dbReference>
<dbReference type="Proteomes" id="UP000703590">
    <property type="component" value="Unassembled WGS sequence"/>
</dbReference>
<evidence type="ECO:0000313" key="1">
    <source>
        <dbReference type="EMBL" id="MBN2963487.1"/>
    </source>
</evidence>
<name>A0ABS2WPD1_9BACT</name>
<sequence>MCILHHSNHANPVHVWSRREKIPKKHIPLNEALMKPDPNFVDERKAEKSPKKHWLERFFGE</sequence>